<keyword evidence="8" id="KW-0119">Carbohydrate metabolism</keyword>
<evidence type="ECO:0000259" key="9">
    <source>
        <dbReference type="Pfam" id="PF00288"/>
    </source>
</evidence>
<dbReference type="SUPFAM" id="SSF54211">
    <property type="entry name" value="Ribosomal protein S5 domain 2-like"/>
    <property type="match status" value="1"/>
</dbReference>
<dbReference type="FunFam" id="3.30.70.890:FF:000001">
    <property type="entry name" value="Galactokinase"/>
    <property type="match status" value="1"/>
</dbReference>
<evidence type="ECO:0000256" key="1">
    <source>
        <dbReference type="ARBA" id="ARBA00022679"/>
    </source>
</evidence>
<dbReference type="InterPro" id="IPR036554">
    <property type="entry name" value="GHMP_kinase_C_sf"/>
</dbReference>
<dbReference type="PRINTS" id="PR00473">
    <property type="entry name" value="GALCTOKINASE"/>
</dbReference>
<evidence type="ECO:0000256" key="6">
    <source>
        <dbReference type="ARBA" id="ARBA00022842"/>
    </source>
</evidence>
<keyword evidence="6" id="KW-0460">Magnesium</keyword>
<evidence type="ECO:0000259" key="10">
    <source>
        <dbReference type="Pfam" id="PF08544"/>
    </source>
</evidence>
<keyword evidence="2" id="KW-0479">Metal-binding</keyword>
<dbReference type="InterPro" id="IPR006206">
    <property type="entry name" value="Mevalonate/galactokinase"/>
</dbReference>
<dbReference type="InterPro" id="IPR013750">
    <property type="entry name" value="GHMP_kinase_C_dom"/>
</dbReference>
<dbReference type="Proteomes" id="UP000250079">
    <property type="component" value="Chromosome"/>
</dbReference>
<dbReference type="GO" id="GO:0004335">
    <property type="term" value="F:galactokinase activity"/>
    <property type="evidence" value="ECO:0007669"/>
    <property type="project" value="UniProtKB-EC"/>
</dbReference>
<dbReference type="RefSeq" id="WP_088916745.1">
    <property type="nucleotide sequence ID" value="NZ_CP018632.1"/>
</dbReference>
<keyword evidence="5" id="KW-0067">ATP-binding</keyword>
<dbReference type="OrthoDB" id="250531at2"/>
<keyword evidence="4 11" id="KW-0418">Kinase</keyword>
<dbReference type="KEGG" id="gai:IMCC3135_05875"/>
<accession>A0A2Z2NUE9</accession>
<evidence type="ECO:0000256" key="4">
    <source>
        <dbReference type="ARBA" id="ARBA00022777"/>
    </source>
</evidence>
<dbReference type="Pfam" id="PF08544">
    <property type="entry name" value="GHMP_kinases_C"/>
    <property type="match status" value="1"/>
</dbReference>
<keyword evidence="3" id="KW-0547">Nucleotide-binding</keyword>
<keyword evidence="7" id="KW-0299">Galactose metabolism</keyword>
<dbReference type="AlphaFoldDB" id="A0A2Z2NUE9"/>
<dbReference type="GO" id="GO:0005524">
    <property type="term" value="F:ATP binding"/>
    <property type="evidence" value="ECO:0007669"/>
    <property type="project" value="UniProtKB-KW"/>
</dbReference>
<dbReference type="PANTHER" id="PTHR10457">
    <property type="entry name" value="MEVALONATE KINASE/GALACTOKINASE"/>
    <property type="match status" value="1"/>
</dbReference>
<evidence type="ECO:0000256" key="2">
    <source>
        <dbReference type="ARBA" id="ARBA00022723"/>
    </source>
</evidence>
<reference evidence="11 12" key="1">
    <citation type="submission" date="2016-12" db="EMBL/GenBank/DDBJ databases">
        <authorList>
            <person name="Song W.-J."/>
            <person name="Kurnit D.M."/>
        </authorList>
    </citation>
    <scope>NUCLEOTIDE SEQUENCE [LARGE SCALE GENOMIC DNA]</scope>
    <source>
        <strain evidence="11 12">IMCC3135</strain>
    </source>
</reference>
<dbReference type="GO" id="GO:0006012">
    <property type="term" value="P:galactose metabolic process"/>
    <property type="evidence" value="ECO:0007669"/>
    <property type="project" value="UniProtKB-KW"/>
</dbReference>
<keyword evidence="12" id="KW-1185">Reference proteome</keyword>
<dbReference type="GO" id="GO:0005829">
    <property type="term" value="C:cytosol"/>
    <property type="evidence" value="ECO:0007669"/>
    <property type="project" value="TreeGrafter"/>
</dbReference>
<organism evidence="11 12">
    <name type="scientific">Granulosicoccus antarcticus IMCC3135</name>
    <dbReference type="NCBI Taxonomy" id="1192854"/>
    <lineage>
        <taxon>Bacteria</taxon>
        <taxon>Pseudomonadati</taxon>
        <taxon>Pseudomonadota</taxon>
        <taxon>Gammaproteobacteria</taxon>
        <taxon>Chromatiales</taxon>
        <taxon>Granulosicoccaceae</taxon>
        <taxon>Granulosicoccus</taxon>
    </lineage>
</organism>
<dbReference type="InterPro" id="IPR000705">
    <property type="entry name" value="Galactokinase"/>
</dbReference>
<dbReference type="InterPro" id="IPR020568">
    <property type="entry name" value="Ribosomal_Su5_D2-typ_SF"/>
</dbReference>
<dbReference type="SUPFAM" id="SSF55060">
    <property type="entry name" value="GHMP Kinase, C-terminal domain"/>
    <property type="match status" value="1"/>
</dbReference>
<name>A0A2Z2NUE9_9GAMM</name>
<dbReference type="PRINTS" id="PR00959">
    <property type="entry name" value="MEVGALKINASE"/>
</dbReference>
<dbReference type="EMBL" id="CP018632">
    <property type="protein sequence ID" value="ASJ71287.1"/>
    <property type="molecule type" value="Genomic_DNA"/>
</dbReference>
<evidence type="ECO:0000256" key="5">
    <source>
        <dbReference type="ARBA" id="ARBA00022840"/>
    </source>
</evidence>
<feature type="domain" description="GHMP kinase N-terminal" evidence="9">
    <location>
        <begin position="119"/>
        <end position="191"/>
    </location>
</feature>
<protein>
    <submittedName>
        <fullName evidence="11">Galactokinase</fullName>
        <ecNumber evidence="11">2.7.1.6</ecNumber>
    </submittedName>
</protein>
<dbReference type="Gene3D" id="3.30.70.890">
    <property type="entry name" value="GHMP kinase, C-terminal domain"/>
    <property type="match status" value="1"/>
</dbReference>
<evidence type="ECO:0000256" key="3">
    <source>
        <dbReference type="ARBA" id="ARBA00022741"/>
    </source>
</evidence>
<sequence length="414" mass="44872">MSHRSLSAPSIDTLTVEALAQARQLTGIEGDARIVVSPYRFNPLGAHIDHQGGAVLARCLNQYTILVFWPSADRSSTVHACLQQGVWQDSQFEPEELVEDHGWDAMARASVTAFANHSPMSHGITAVVTGTLVSGGLSSSASVILAYLSALAEANDVCLSPVELVELARQVENDYRGLNNGIQDQMSIAFGERDHLSILNVEEVSAELVADPDSISQVCFLMCYSGISRDLAGSPFNTRVAQCLEAARLLSSDAASLGEVPLALRTKDAIEQLPSIQARRARHVYSEMQRVRDGALAWKSGDWQAFGQMMNMSCQSSINDYESGSEWLIALHEIASQLEGVYGNRFSGGGYGGCLFMLVDVEAVEQIADTLLERYLARYPELQGEARIMIAESESTVRIVSPDSLNSTSVSHGQ</sequence>
<proteinExistence type="predicted"/>
<gene>
    <name evidence="11" type="primary">galK_1</name>
    <name evidence="11" type="ORF">IMCC3135_05875</name>
</gene>
<dbReference type="EC" id="2.7.1.6" evidence="11"/>
<dbReference type="Pfam" id="PF00288">
    <property type="entry name" value="GHMP_kinases_N"/>
    <property type="match status" value="1"/>
</dbReference>
<dbReference type="GO" id="GO:0046872">
    <property type="term" value="F:metal ion binding"/>
    <property type="evidence" value="ECO:0007669"/>
    <property type="project" value="UniProtKB-KW"/>
</dbReference>
<dbReference type="Gene3D" id="3.30.230.10">
    <property type="match status" value="1"/>
</dbReference>
<evidence type="ECO:0000313" key="12">
    <source>
        <dbReference type="Proteomes" id="UP000250079"/>
    </source>
</evidence>
<dbReference type="InterPro" id="IPR014721">
    <property type="entry name" value="Ribsml_uS5_D2-typ_fold_subgr"/>
</dbReference>
<dbReference type="PANTHER" id="PTHR10457:SF6">
    <property type="entry name" value="GALACTURONOKINASE"/>
    <property type="match status" value="1"/>
</dbReference>
<evidence type="ECO:0000256" key="7">
    <source>
        <dbReference type="ARBA" id="ARBA00023144"/>
    </source>
</evidence>
<evidence type="ECO:0000313" key="11">
    <source>
        <dbReference type="EMBL" id="ASJ71287.1"/>
    </source>
</evidence>
<feature type="domain" description="GHMP kinase C-terminal" evidence="10">
    <location>
        <begin position="299"/>
        <end position="374"/>
    </location>
</feature>
<dbReference type="InterPro" id="IPR006204">
    <property type="entry name" value="GHMP_kinase_N_dom"/>
</dbReference>
<evidence type="ECO:0000256" key="8">
    <source>
        <dbReference type="ARBA" id="ARBA00023277"/>
    </source>
</evidence>
<keyword evidence="1 11" id="KW-0808">Transferase</keyword>
<dbReference type="PIRSF" id="PIRSF000530">
    <property type="entry name" value="Galactokinase"/>
    <property type="match status" value="1"/>
</dbReference>